<keyword evidence="2" id="KW-1185">Reference proteome</keyword>
<protein>
    <submittedName>
        <fullName evidence="1">Uncharacterized protein</fullName>
    </submittedName>
</protein>
<name>A0A9Q9EKV4_9PEZI</name>
<gene>
    <name evidence="1" type="ORF">Slin15195_G077690</name>
</gene>
<sequence>MSPHWSFTRDPGVDVAQKADACISMGNVSPPRHEQQYFRRAIELLRAATSLDDPNLDRHLREFLDYYGRYVD</sequence>
<dbReference type="Proteomes" id="UP001056384">
    <property type="component" value="Chromosome 6"/>
</dbReference>
<dbReference type="AlphaFoldDB" id="A0A9Q9EKV4"/>
<dbReference type="OrthoDB" id="5366687at2759"/>
<dbReference type="EMBL" id="CP099423">
    <property type="protein sequence ID" value="USW54450.1"/>
    <property type="molecule type" value="Genomic_DNA"/>
</dbReference>
<proteinExistence type="predicted"/>
<organism evidence="1 2">
    <name type="scientific">Septoria linicola</name>
    <dbReference type="NCBI Taxonomy" id="215465"/>
    <lineage>
        <taxon>Eukaryota</taxon>
        <taxon>Fungi</taxon>
        <taxon>Dikarya</taxon>
        <taxon>Ascomycota</taxon>
        <taxon>Pezizomycotina</taxon>
        <taxon>Dothideomycetes</taxon>
        <taxon>Dothideomycetidae</taxon>
        <taxon>Mycosphaerellales</taxon>
        <taxon>Mycosphaerellaceae</taxon>
        <taxon>Septoria</taxon>
    </lineage>
</organism>
<accession>A0A9Q9EKV4</accession>
<evidence type="ECO:0000313" key="2">
    <source>
        <dbReference type="Proteomes" id="UP001056384"/>
    </source>
</evidence>
<evidence type="ECO:0000313" key="1">
    <source>
        <dbReference type="EMBL" id="USW54450.1"/>
    </source>
</evidence>
<reference evidence="1" key="1">
    <citation type="submission" date="2022-06" db="EMBL/GenBank/DDBJ databases">
        <title>Complete genome sequences of two strains of the flax pathogen Septoria linicola.</title>
        <authorList>
            <person name="Lapalu N."/>
            <person name="Simon A."/>
            <person name="Demenou B."/>
            <person name="Paumier D."/>
            <person name="Guillot M.-P."/>
            <person name="Gout L."/>
            <person name="Valade R."/>
        </authorList>
    </citation>
    <scope>NUCLEOTIDE SEQUENCE</scope>
    <source>
        <strain evidence="1">SE15195</strain>
    </source>
</reference>